<protein>
    <submittedName>
        <fullName evidence="1">Uncharacterized protein</fullName>
    </submittedName>
</protein>
<sequence>MADNFSTFAPGLSDVATRHFAISPSDSADLAIKPRAIYCTVAGDAVIRDEAGTDITYPLTAGQILPFRGVRILATNTTATVVGWY</sequence>
<dbReference type="Proteomes" id="UP000245137">
    <property type="component" value="Unassembled WGS sequence"/>
</dbReference>
<proteinExistence type="predicted"/>
<organism evidence="1 2">
    <name type="scientific">Methylosinus sporium</name>
    <dbReference type="NCBI Taxonomy" id="428"/>
    <lineage>
        <taxon>Bacteria</taxon>
        <taxon>Pseudomonadati</taxon>
        <taxon>Pseudomonadota</taxon>
        <taxon>Alphaproteobacteria</taxon>
        <taxon>Hyphomicrobiales</taxon>
        <taxon>Methylocystaceae</taxon>
        <taxon>Methylosinus</taxon>
    </lineage>
</organism>
<accession>A0A2U1SST4</accession>
<dbReference type="OrthoDB" id="7916272at2"/>
<dbReference type="EMBL" id="PUIV01000006">
    <property type="protein sequence ID" value="PWB94665.1"/>
    <property type="molecule type" value="Genomic_DNA"/>
</dbReference>
<dbReference type="AlphaFoldDB" id="A0A2U1SST4"/>
<keyword evidence="2" id="KW-1185">Reference proteome</keyword>
<evidence type="ECO:0000313" key="2">
    <source>
        <dbReference type="Proteomes" id="UP000245137"/>
    </source>
</evidence>
<gene>
    <name evidence="1" type="ORF">C5689_06270</name>
</gene>
<comment type="caution">
    <text evidence="1">The sequence shown here is derived from an EMBL/GenBank/DDBJ whole genome shotgun (WGS) entry which is preliminary data.</text>
</comment>
<evidence type="ECO:0000313" key="1">
    <source>
        <dbReference type="EMBL" id="PWB94665.1"/>
    </source>
</evidence>
<dbReference type="RefSeq" id="WP_108916418.1">
    <property type="nucleotide sequence ID" value="NZ_BGJY01000018.1"/>
</dbReference>
<name>A0A2U1SST4_METSR</name>
<reference evidence="1 2" key="1">
    <citation type="journal article" date="2018" name="Appl. Microbiol. Biotechnol.">
        <title>Co-cultivation of the strictly anaerobic methanogen Methanosarcina barkeri with aerobic methanotrophs in an oxygen-limited membrane bioreactor.</title>
        <authorList>
            <person name="In 't Zandt M.H."/>
            <person name="van den Bosch T.J.M."/>
            <person name="Rijkers R."/>
            <person name="van Kessel M.A.H.J."/>
            <person name="Jetten M.S.M."/>
            <person name="Welte C.U."/>
        </authorList>
    </citation>
    <scope>NUCLEOTIDE SEQUENCE [LARGE SCALE GENOMIC DNA]</scope>
    <source>
        <strain evidence="1 2">DSM 17706</strain>
    </source>
</reference>